<feature type="domain" description="Plant heme peroxidase family profile" evidence="13">
    <location>
        <begin position="38"/>
        <end position="162"/>
    </location>
</feature>
<dbReference type="GO" id="GO:0140825">
    <property type="term" value="F:lactoperoxidase activity"/>
    <property type="evidence" value="ECO:0007669"/>
    <property type="project" value="UniProtKB-EC"/>
</dbReference>
<keyword evidence="4" id="KW-0349">Heme</keyword>
<evidence type="ECO:0000256" key="1">
    <source>
        <dbReference type="ARBA" id="ARBA00000189"/>
    </source>
</evidence>
<feature type="binding site" evidence="9">
    <location>
        <position position="87"/>
    </location>
    <ligand>
        <name>Ca(2+)</name>
        <dbReference type="ChEBI" id="CHEBI:29108"/>
        <label>1</label>
    </ligand>
</feature>
<gene>
    <name evidence="14" type="ORF">IFM89_038613</name>
</gene>
<evidence type="ECO:0000256" key="7">
    <source>
        <dbReference type="ARBA" id="ARBA00023004"/>
    </source>
</evidence>
<dbReference type="PROSITE" id="PS00436">
    <property type="entry name" value="PEROXIDASE_2"/>
    <property type="match status" value="1"/>
</dbReference>
<dbReference type="AlphaFoldDB" id="A0A835I3Z9"/>
<keyword evidence="11" id="KW-1015">Disulfide bond</keyword>
<accession>A0A835I3Z9</accession>
<dbReference type="Pfam" id="PF00141">
    <property type="entry name" value="peroxidase"/>
    <property type="match status" value="1"/>
</dbReference>
<evidence type="ECO:0000313" key="15">
    <source>
        <dbReference type="Proteomes" id="UP000631114"/>
    </source>
</evidence>
<dbReference type="GO" id="GO:0020037">
    <property type="term" value="F:heme binding"/>
    <property type="evidence" value="ECO:0007669"/>
    <property type="project" value="InterPro"/>
</dbReference>
<keyword evidence="5 9" id="KW-0479">Metal-binding</keyword>
<evidence type="ECO:0000313" key="14">
    <source>
        <dbReference type="EMBL" id="KAF9612200.1"/>
    </source>
</evidence>
<dbReference type="GO" id="GO:0006979">
    <property type="term" value="P:response to oxidative stress"/>
    <property type="evidence" value="ECO:0007669"/>
    <property type="project" value="InterPro"/>
</dbReference>
<dbReference type="InterPro" id="IPR019794">
    <property type="entry name" value="Peroxidases_AS"/>
</dbReference>
<protein>
    <recommendedName>
        <fullName evidence="13">Plant heme peroxidase family profile domain-containing protein</fullName>
    </recommendedName>
</protein>
<dbReference type="PRINTS" id="PR00458">
    <property type="entry name" value="PEROXIDASE"/>
</dbReference>
<keyword evidence="3" id="KW-0575">Peroxidase</keyword>
<dbReference type="PANTHER" id="PTHR31517">
    <property type="match status" value="1"/>
</dbReference>
<feature type="binding site" evidence="9">
    <location>
        <position position="89"/>
    </location>
    <ligand>
        <name>Ca(2+)</name>
        <dbReference type="ChEBI" id="CHEBI:29108"/>
        <label>1</label>
    </ligand>
</feature>
<feature type="disulfide bond" evidence="11">
    <location>
        <begin position="81"/>
        <end position="86"/>
    </location>
</feature>
<dbReference type="OrthoDB" id="2113341at2759"/>
<comment type="cofactor">
    <cofactor evidence="2">
        <name>heme b</name>
        <dbReference type="ChEBI" id="CHEBI:60344"/>
    </cofactor>
</comment>
<dbReference type="InterPro" id="IPR002016">
    <property type="entry name" value="Haem_peroxidase"/>
</dbReference>
<evidence type="ECO:0000256" key="8">
    <source>
        <dbReference type="PIRSR" id="PIRSR600823-1"/>
    </source>
</evidence>
<sequence>MEEEILVLQECLEERNGLLLASASKAEQSFATTSPRHPLKVDFYSSSCPHLEQLLGSVTSQQFKEAPVSAPATIRLFFHDCFIEGCDVSILISTKAGSAVLAKKDAQDNKHLVVEAFDGIKNTKALVESKFPGIVSCADIVAIAARDFVHLVLLEELASSIWVPMSTSEHFFYCCAQEY</sequence>
<keyword evidence="15" id="KW-1185">Reference proteome</keyword>
<evidence type="ECO:0000256" key="9">
    <source>
        <dbReference type="PIRSR" id="PIRSR600823-3"/>
    </source>
</evidence>
<evidence type="ECO:0000256" key="5">
    <source>
        <dbReference type="ARBA" id="ARBA00022723"/>
    </source>
</evidence>
<keyword evidence="6" id="KW-0560">Oxidoreductase</keyword>
<reference evidence="14 15" key="1">
    <citation type="submission" date="2020-10" db="EMBL/GenBank/DDBJ databases">
        <title>The Coptis chinensis genome and diversification of protoberbering-type alkaloids.</title>
        <authorList>
            <person name="Wang B."/>
            <person name="Shu S."/>
            <person name="Song C."/>
            <person name="Liu Y."/>
        </authorList>
    </citation>
    <scope>NUCLEOTIDE SEQUENCE [LARGE SCALE GENOMIC DNA]</scope>
    <source>
        <strain evidence="14">HL-2020</strain>
        <tissue evidence="14">Leaf</tissue>
    </source>
</reference>
<evidence type="ECO:0000256" key="6">
    <source>
        <dbReference type="ARBA" id="ARBA00023002"/>
    </source>
</evidence>
<dbReference type="Gene3D" id="1.10.520.10">
    <property type="match status" value="1"/>
</dbReference>
<evidence type="ECO:0000256" key="10">
    <source>
        <dbReference type="PIRSR" id="PIRSR600823-4"/>
    </source>
</evidence>
<proteinExistence type="inferred from homology"/>
<dbReference type="InterPro" id="IPR000823">
    <property type="entry name" value="Peroxidase_pln"/>
</dbReference>
<comment type="cofactor">
    <cofactor evidence="9">
        <name>Ca(2+)</name>
        <dbReference type="ChEBI" id="CHEBI:29108"/>
    </cofactor>
    <text evidence="9">Binds 2 calcium ions per subunit.</text>
</comment>
<dbReference type="GO" id="GO:0046872">
    <property type="term" value="F:metal ion binding"/>
    <property type="evidence" value="ECO:0007669"/>
    <property type="project" value="UniProtKB-KW"/>
</dbReference>
<feature type="binding site" evidence="9">
    <location>
        <position position="85"/>
    </location>
    <ligand>
        <name>Ca(2+)</name>
        <dbReference type="ChEBI" id="CHEBI:29108"/>
        <label>1</label>
    </ligand>
</feature>
<dbReference type="PROSITE" id="PS50873">
    <property type="entry name" value="PEROXIDASE_4"/>
    <property type="match status" value="1"/>
</dbReference>
<evidence type="ECO:0000259" key="13">
    <source>
        <dbReference type="PROSITE" id="PS50873"/>
    </source>
</evidence>
<comment type="caution">
    <text evidence="14">The sequence shown here is derived from an EMBL/GenBank/DDBJ whole genome shotgun (WGS) entry which is preliminary data.</text>
</comment>
<dbReference type="EMBL" id="JADFTS010000004">
    <property type="protein sequence ID" value="KAF9612200.1"/>
    <property type="molecule type" value="Genomic_DNA"/>
</dbReference>
<dbReference type="InterPro" id="IPR010255">
    <property type="entry name" value="Haem_peroxidase_sf"/>
</dbReference>
<dbReference type="PANTHER" id="PTHR31517:SF51">
    <property type="entry name" value="PEROXIDASE 55"/>
    <property type="match status" value="1"/>
</dbReference>
<feature type="site" description="Transition state stabilizer" evidence="10">
    <location>
        <position position="75"/>
    </location>
</feature>
<feature type="active site" description="Proton acceptor" evidence="8">
    <location>
        <position position="79"/>
    </location>
</feature>
<dbReference type="SUPFAM" id="SSF48113">
    <property type="entry name" value="Heme-dependent peroxidases"/>
    <property type="match status" value="1"/>
</dbReference>
<keyword evidence="7" id="KW-0408">Iron</keyword>
<dbReference type="Proteomes" id="UP000631114">
    <property type="component" value="Unassembled WGS sequence"/>
</dbReference>
<evidence type="ECO:0000256" key="11">
    <source>
        <dbReference type="PIRSR" id="PIRSR600823-5"/>
    </source>
</evidence>
<feature type="binding site" evidence="9">
    <location>
        <position position="80"/>
    </location>
    <ligand>
        <name>Ca(2+)</name>
        <dbReference type="ChEBI" id="CHEBI:29108"/>
        <label>1</label>
    </ligand>
</feature>
<organism evidence="14 15">
    <name type="scientific">Coptis chinensis</name>
    <dbReference type="NCBI Taxonomy" id="261450"/>
    <lineage>
        <taxon>Eukaryota</taxon>
        <taxon>Viridiplantae</taxon>
        <taxon>Streptophyta</taxon>
        <taxon>Embryophyta</taxon>
        <taxon>Tracheophyta</taxon>
        <taxon>Spermatophyta</taxon>
        <taxon>Magnoliopsida</taxon>
        <taxon>Ranunculales</taxon>
        <taxon>Ranunculaceae</taxon>
        <taxon>Coptidoideae</taxon>
        <taxon>Coptis</taxon>
    </lineage>
</organism>
<comment type="similarity">
    <text evidence="12">Belongs to the peroxidase family.</text>
</comment>
<name>A0A835I3Z9_9MAGN</name>
<dbReference type="PRINTS" id="PR00461">
    <property type="entry name" value="PLPEROXIDASE"/>
</dbReference>
<comment type="catalytic activity">
    <reaction evidence="1">
        <text>2 a phenolic donor + H2O2 = 2 a phenolic radical donor + 2 H2O</text>
        <dbReference type="Rhea" id="RHEA:56136"/>
        <dbReference type="ChEBI" id="CHEBI:15377"/>
        <dbReference type="ChEBI" id="CHEBI:16240"/>
        <dbReference type="ChEBI" id="CHEBI:139520"/>
        <dbReference type="ChEBI" id="CHEBI:139521"/>
        <dbReference type="EC" id="1.11.1.7"/>
    </reaction>
</comment>
<evidence type="ECO:0000256" key="2">
    <source>
        <dbReference type="ARBA" id="ARBA00001970"/>
    </source>
</evidence>
<evidence type="ECO:0000256" key="12">
    <source>
        <dbReference type="RuleBase" id="RU004241"/>
    </source>
</evidence>
<keyword evidence="9" id="KW-0106">Calcium</keyword>
<evidence type="ECO:0000256" key="4">
    <source>
        <dbReference type="ARBA" id="ARBA00022617"/>
    </source>
</evidence>
<evidence type="ECO:0000256" key="3">
    <source>
        <dbReference type="ARBA" id="ARBA00022559"/>
    </source>
</evidence>